<dbReference type="InterPro" id="IPR013685">
    <property type="entry name" value="POTRA_FtsQ_type"/>
</dbReference>
<feature type="transmembrane region" description="Helical" evidence="9">
    <location>
        <begin position="12"/>
        <end position="31"/>
    </location>
</feature>
<dbReference type="Gene3D" id="3.40.50.11690">
    <property type="entry name" value="Cell division protein FtsQ/DivIB"/>
    <property type="match status" value="1"/>
</dbReference>
<evidence type="ECO:0000256" key="10">
    <source>
        <dbReference type="SAM" id="MobiDB-lite"/>
    </source>
</evidence>
<keyword evidence="8 9" id="KW-0131">Cell cycle</keyword>
<dbReference type="GO" id="GO:0043093">
    <property type="term" value="P:FtsZ-dependent cytokinesis"/>
    <property type="evidence" value="ECO:0007669"/>
    <property type="project" value="UniProtKB-UniRule"/>
</dbReference>
<gene>
    <name evidence="9" type="primary">ftsQ</name>
    <name evidence="12" type="ORF">AWT59_0543</name>
</gene>
<dbReference type="AlphaFoldDB" id="A0A139BWL4"/>
<evidence type="ECO:0000256" key="7">
    <source>
        <dbReference type="ARBA" id="ARBA00023136"/>
    </source>
</evidence>
<reference evidence="12 13" key="1">
    <citation type="submission" date="2016-02" db="EMBL/GenBank/DDBJ databases">
        <authorList>
            <person name="Wen L."/>
            <person name="He K."/>
            <person name="Yang H."/>
        </authorList>
    </citation>
    <scope>NUCLEOTIDE SEQUENCE [LARGE SCALE GENOMIC DNA]</scope>
    <source>
        <strain evidence="12">ShG14-8</strain>
    </source>
</reference>
<dbReference type="GO" id="GO:0090529">
    <property type="term" value="P:cell septum assembly"/>
    <property type="evidence" value="ECO:0007669"/>
    <property type="project" value="InterPro"/>
</dbReference>
<keyword evidence="4 9" id="KW-0132">Cell division</keyword>
<evidence type="ECO:0000256" key="5">
    <source>
        <dbReference type="ARBA" id="ARBA00022692"/>
    </source>
</evidence>
<keyword evidence="6 9" id="KW-1133">Transmembrane helix</keyword>
<evidence type="ECO:0000256" key="4">
    <source>
        <dbReference type="ARBA" id="ARBA00022618"/>
    </source>
</evidence>
<evidence type="ECO:0000256" key="9">
    <source>
        <dbReference type="HAMAP-Rule" id="MF_00911"/>
    </source>
</evidence>
<feature type="domain" description="POTRA" evidence="11">
    <location>
        <begin position="38"/>
        <end position="107"/>
    </location>
</feature>
<accession>A0A139BWL4</accession>
<comment type="function">
    <text evidence="9">Essential cell division protein. May link together the upstream cell division proteins, which are predominantly cytoplasmic, with the downstream cell division proteins, which are predominantly periplasmic. May control correct divisome assembly.</text>
</comment>
<dbReference type="PANTHER" id="PTHR35851:SF1">
    <property type="entry name" value="CELL DIVISION PROTEIN FTSQ"/>
    <property type="match status" value="1"/>
</dbReference>
<feature type="region of interest" description="Disordered" evidence="10">
    <location>
        <begin position="132"/>
        <end position="157"/>
    </location>
</feature>
<dbReference type="PANTHER" id="PTHR35851">
    <property type="entry name" value="CELL DIVISION PROTEIN FTSQ"/>
    <property type="match status" value="1"/>
</dbReference>
<keyword evidence="7 9" id="KW-0472">Membrane</keyword>
<dbReference type="InterPro" id="IPR026579">
    <property type="entry name" value="FtsQ"/>
</dbReference>
<evidence type="ECO:0000313" key="13">
    <source>
        <dbReference type="Proteomes" id="UP000070578"/>
    </source>
</evidence>
<organism evidence="12 13">
    <name type="scientific">Candidatus Gallionella acididurans</name>
    <dbReference type="NCBI Taxonomy" id="1796491"/>
    <lineage>
        <taxon>Bacteria</taxon>
        <taxon>Pseudomonadati</taxon>
        <taxon>Pseudomonadota</taxon>
        <taxon>Betaproteobacteria</taxon>
        <taxon>Nitrosomonadales</taxon>
        <taxon>Gallionellaceae</taxon>
        <taxon>Gallionella</taxon>
    </lineage>
</organism>
<comment type="subcellular location">
    <subcellularLocation>
        <location evidence="9">Cell inner membrane</location>
        <topology evidence="9">Single-pass type II membrane protein</topology>
    </subcellularLocation>
    <subcellularLocation>
        <location evidence="1">Membrane</location>
    </subcellularLocation>
    <text evidence="9">Localizes to the division septum.</text>
</comment>
<dbReference type="Gene3D" id="3.10.20.310">
    <property type="entry name" value="membrane protein fhac"/>
    <property type="match status" value="1"/>
</dbReference>
<dbReference type="HAMAP" id="MF_00911">
    <property type="entry name" value="FtsQ_subfam"/>
    <property type="match status" value="1"/>
</dbReference>
<keyword evidence="5 9" id="KW-0812">Transmembrane</keyword>
<dbReference type="GO" id="GO:0032153">
    <property type="term" value="C:cell division site"/>
    <property type="evidence" value="ECO:0007669"/>
    <property type="project" value="UniProtKB-UniRule"/>
</dbReference>
<dbReference type="Proteomes" id="UP000070578">
    <property type="component" value="Unassembled WGS sequence"/>
</dbReference>
<protein>
    <recommendedName>
        <fullName evidence="9">Cell division protein FtsQ</fullName>
    </recommendedName>
</protein>
<dbReference type="InterPro" id="IPR045335">
    <property type="entry name" value="FtsQ_C_sf"/>
</dbReference>
<evidence type="ECO:0000256" key="6">
    <source>
        <dbReference type="ARBA" id="ARBA00022989"/>
    </source>
</evidence>
<evidence type="ECO:0000259" key="11">
    <source>
        <dbReference type="PROSITE" id="PS51779"/>
    </source>
</evidence>
<proteinExistence type="inferred from homology"/>
<comment type="subunit">
    <text evidence="9">Part of a complex composed of FtsB, FtsL and FtsQ.</text>
</comment>
<reference evidence="12 13" key="2">
    <citation type="submission" date="2016-03" db="EMBL/GenBank/DDBJ databases">
        <title>New uncultured bacterium of the family Gallionellaceae from acid mine drainage: description and reconstruction of genome based on metagenomic analysis of microbial community.</title>
        <authorList>
            <person name="Kadnikov V."/>
            <person name="Ivasenko D."/>
            <person name="Beletsky A."/>
            <person name="Mardanov A."/>
            <person name="Danilova E."/>
            <person name="Pimenov N."/>
            <person name="Karnachuk O."/>
            <person name="Ravin N."/>
        </authorList>
    </citation>
    <scope>NUCLEOTIDE SEQUENCE [LARGE SCALE GENOMIC DNA]</scope>
    <source>
        <strain evidence="12">ShG14-8</strain>
    </source>
</reference>
<dbReference type="Pfam" id="PF08478">
    <property type="entry name" value="POTRA_1"/>
    <property type="match status" value="1"/>
</dbReference>
<evidence type="ECO:0000313" key="12">
    <source>
        <dbReference type="EMBL" id="KXS33381.1"/>
    </source>
</evidence>
<dbReference type="PROSITE" id="PS51779">
    <property type="entry name" value="POTRA"/>
    <property type="match status" value="1"/>
</dbReference>
<evidence type="ECO:0000256" key="2">
    <source>
        <dbReference type="ARBA" id="ARBA00022475"/>
    </source>
</evidence>
<dbReference type="EMBL" id="LSLI01000007">
    <property type="protein sequence ID" value="KXS33381.1"/>
    <property type="molecule type" value="Genomic_DNA"/>
</dbReference>
<evidence type="ECO:0000256" key="1">
    <source>
        <dbReference type="ARBA" id="ARBA00004370"/>
    </source>
</evidence>
<name>A0A139BWL4_9PROT</name>
<keyword evidence="2 9" id="KW-1003">Cell membrane</keyword>
<comment type="caution">
    <text evidence="12">The sequence shown here is derived from an EMBL/GenBank/DDBJ whole genome shotgun (WGS) entry which is preliminary data.</text>
</comment>
<evidence type="ECO:0000256" key="8">
    <source>
        <dbReference type="ARBA" id="ARBA00023306"/>
    </source>
</evidence>
<sequence>MWDNAPLLRSIANALLVLCAGAVLYGAVFYATHLPGWFPLQTVRLSAVPQRVEAAEVLRVVRNDARGNFFTVDIDRLRQALEKLPWVRNASIRREFPHGLVLQLEEDQALARWNNVALVNRQGEIFAAESGGAMPQAAPGPDEVRASGGVPGARRPPFYGESEQQLPLFIGQDEAAAEMTRQYAQFSQQLAGLDLRVTQLGLSARHAWQLHLSNGMVLELGRDDMQQRLARFVEVYPYSLAAASGKVKYVDLRYRNGFAVSGLAKQG</sequence>
<keyword evidence="3 9" id="KW-0997">Cell inner membrane</keyword>
<evidence type="ECO:0000256" key="3">
    <source>
        <dbReference type="ARBA" id="ARBA00022519"/>
    </source>
</evidence>
<dbReference type="InterPro" id="IPR005548">
    <property type="entry name" value="Cell_div_FtsQ/DivIB_C"/>
</dbReference>
<comment type="similarity">
    <text evidence="9">Belongs to the FtsQ/DivIB family. FtsQ subfamily.</text>
</comment>
<dbReference type="Pfam" id="PF03799">
    <property type="entry name" value="FtsQ_DivIB_C"/>
    <property type="match status" value="1"/>
</dbReference>
<dbReference type="InterPro" id="IPR034746">
    <property type="entry name" value="POTRA"/>
</dbReference>
<dbReference type="GO" id="GO:0005886">
    <property type="term" value="C:plasma membrane"/>
    <property type="evidence" value="ECO:0007669"/>
    <property type="project" value="UniProtKB-SubCell"/>
</dbReference>